<sequence length="115" mass="13012">MEFPDFAFDPSLPSFIHHSEVLKYLEDYTDRFSIRPHIKFNTKVVSVIPVLGEGKNSEISWDATFQTLDNGDPVTERFDAIMVCVGSGVAQPLLQLSRGLLFPFSCRTGCRTIWI</sequence>
<dbReference type="Gene3D" id="3.50.50.60">
    <property type="entry name" value="FAD/NAD(P)-binding domain"/>
    <property type="match status" value="1"/>
</dbReference>
<dbReference type="EMBL" id="KV931507">
    <property type="protein sequence ID" value="PIO31993.1"/>
    <property type="molecule type" value="Genomic_DNA"/>
</dbReference>
<evidence type="ECO:0000256" key="2">
    <source>
        <dbReference type="ARBA" id="ARBA00022630"/>
    </source>
</evidence>
<evidence type="ECO:0000256" key="4">
    <source>
        <dbReference type="ARBA" id="ARBA00023002"/>
    </source>
</evidence>
<dbReference type="EC" id="1.-.-.-" evidence="5"/>
<evidence type="ECO:0000313" key="6">
    <source>
        <dbReference type="EMBL" id="PIO31993.1"/>
    </source>
</evidence>
<dbReference type="GO" id="GO:0050660">
    <property type="term" value="F:flavin adenine dinucleotide binding"/>
    <property type="evidence" value="ECO:0007669"/>
    <property type="project" value="InterPro"/>
</dbReference>
<proteinExistence type="inferred from homology"/>
<keyword evidence="2 5" id="KW-0285">Flavoprotein</keyword>
<dbReference type="InterPro" id="IPR020946">
    <property type="entry name" value="Flavin_mOase-like"/>
</dbReference>
<evidence type="ECO:0000313" key="7">
    <source>
        <dbReference type="Proteomes" id="UP000228934"/>
    </source>
</evidence>
<dbReference type="GO" id="GO:0004499">
    <property type="term" value="F:N,N-dimethylaniline monooxygenase activity"/>
    <property type="evidence" value="ECO:0007669"/>
    <property type="project" value="InterPro"/>
</dbReference>
<dbReference type="Pfam" id="PF00743">
    <property type="entry name" value="FMO-like"/>
    <property type="match status" value="1"/>
</dbReference>
<keyword evidence="7" id="KW-1185">Reference proteome</keyword>
<reference evidence="7" key="1">
    <citation type="journal article" date="2017" name="Nat. Commun.">
        <title>The North American bullfrog draft genome provides insight into hormonal regulation of long noncoding RNA.</title>
        <authorList>
            <person name="Hammond S.A."/>
            <person name="Warren R.L."/>
            <person name="Vandervalk B.P."/>
            <person name="Kucuk E."/>
            <person name="Khan H."/>
            <person name="Gibb E.A."/>
            <person name="Pandoh P."/>
            <person name="Kirk H."/>
            <person name="Zhao Y."/>
            <person name="Jones M."/>
            <person name="Mungall A.J."/>
            <person name="Coope R."/>
            <person name="Pleasance S."/>
            <person name="Moore R.A."/>
            <person name="Holt R.A."/>
            <person name="Round J.M."/>
            <person name="Ohora S."/>
            <person name="Walle B.V."/>
            <person name="Veldhoen N."/>
            <person name="Helbing C.C."/>
            <person name="Birol I."/>
        </authorList>
    </citation>
    <scope>NUCLEOTIDE SEQUENCE [LARGE SCALE GENOMIC DNA]</scope>
</reference>
<evidence type="ECO:0000256" key="1">
    <source>
        <dbReference type="ARBA" id="ARBA00009183"/>
    </source>
</evidence>
<dbReference type="OrthoDB" id="66881at2759"/>
<dbReference type="InterPro" id="IPR050346">
    <property type="entry name" value="FMO-like"/>
</dbReference>
<comment type="similarity">
    <text evidence="1 5">Belongs to the FMO family.</text>
</comment>
<comment type="cofactor">
    <cofactor evidence="5">
        <name>FAD</name>
        <dbReference type="ChEBI" id="CHEBI:57692"/>
    </cofactor>
</comment>
<protein>
    <recommendedName>
        <fullName evidence="5">Flavin-containing monooxygenase</fullName>
        <ecNumber evidence="5">1.-.-.-</ecNumber>
    </recommendedName>
</protein>
<gene>
    <name evidence="6" type="ORF">AB205_0115190</name>
</gene>
<dbReference type="InterPro" id="IPR036188">
    <property type="entry name" value="FAD/NAD-bd_sf"/>
</dbReference>
<accession>A0A2G9RXN9</accession>
<evidence type="ECO:0000256" key="3">
    <source>
        <dbReference type="ARBA" id="ARBA00022827"/>
    </source>
</evidence>
<dbReference type="Proteomes" id="UP000228934">
    <property type="component" value="Unassembled WGS sequence"/>
</dbReference>
<keyword evidence="5" id="KW-0503">Monooxygenase</keyword>
<dbReference type="GO" id="GO:0050661">
    <property type="term" value="F:NADP binding"/>
    <property type="evidence" value="ECO:0007669"/>
    <property type="project" value="InterPro"/>
</dbReference>
<keyword evidence="4 5" id="KW-0560">Oxidoreductase</keyword>
<dbReference type="AlphaFoldDB" id="A0A2G9RXN9"/>
<keyword evidence="3 5" id="KW-0274">FAD</keyword>
<dbReference type="PANTHER" id="PTHR23023">
    <property type="entry name" value="DIMETHYLANILINE MONOOXYGENASE"/>
    <property type="match status" value="1"/>
</dbReference>
<name>A0A2G9RXN9_AQUCT</name>
<organism evidence="6 7">
    <name type="scientific">Aquarana catesbeiana</name>
    <name type="common">American bullfrog</name>
    <name type="synonym">Rana catesbeiana</name>
    <dbReference type="NCBI Taxonomy" id="8400"/>
    <lineage>
        <taxon>Eukaryota</taxon>
        <taxon>Metazoa</taxon>
        <taxon>Chordata</taxon>
        <taxon>Craniata</taxon>
        <taxon>Vertebrata</taxon>
        <taxon>Euteleostomi</taxon>
        <taxon>Amphibia</taxon>
        <taxon>Batrachia</taxon>
        <taxon>Anura</taxon>
        <taxon>Neobatrachia</taxon>
        <taxon>Ranoidea</taxon>
        <taxon>Ranidae</taxon>
        <taxon>Aquarana</taxon>
    </lineage>
</organism>
<evidence type="ECO:0000256" key="5">
    <source>
        <dbReference type="RuleBase" id="RU361177"/>
    </source>
</evidence>
<dbReference type="SUPFAM" id="SSF51905">
    <property type="entry name" value="FAD/NAD(P)-binding domain"/>
    <property type="match status" value="1"/>
</dbReference>